<proteinExistence type="inferred from homology"/>
<evidence type="ECO:0000259" key="9">
    <source>
        <dbReference type="PROSITE" id="PS50928"/>
    </source>
</evidence>
<feature type="transmembrane region" description="Helical" evidence="7">
    <location>
        <begin position="34"/>
        <end position="52"/>
    </location>
</feature>
<keyword evidence="5 7" id="KW-1133">Transmembrane helix</keyword>
<evidence type="ECO:0000313" key="11">
    <source>
        <dbReference type="EMBL" id="NKT78483.1"/>
    </source>
</evidence>
<evidence type="ECO:0000256" key="7">
    <source>
        <dbReference type="RuleBase" id="RU363032"/>
    </source>
</evidence>
<protein>
    <submittedName>
        <fullName evidence="10">ABC transporter permease subunit</fullName>
    </submittedName>
</protein>
<keyword evidence="6 7" id="KW-0472">Membrane</keyword>
<keyword evidence="3" id="KW-1003">Cell membrane</keyword>
<dbReference type="GO" id="GO:0005886">
    <property type="term" value="C:plasma membrane"/>
    <property type="evidence" value="ECO:0007669"/>
    <property type="project" value="UniProtKB-SubCell"/>
</dbReference>
<evidence type="ECO:0000313" key="10">
    <source>
        <dbReference type="EMBL" id="MBM4565611.1"/>
    </source>
</evidence>
<comment type="subcellular location">
    <subcellularLocation>
        <location evidence="1 7">Cell membrane</location>
        <topology evidence="1 7">Multi-pass membrane protein</topology>
    </subcellularLocation>
</comment>
<evidence type="ECO:0000256" key="5">
    <source>
        <dbReference type="ARBA" id="ARBA00022989"/>
    </source>
</evidence>
<dbReference type="RefSeq" id="WP_084846793.1">
    <property type="nucleotide sequence ID" value="NZ_CP095477.1"/>
</dbReference>
<dbReference type="AlphaFoldDB" id="A0A9Q2UPJ8"/>
<dbReference type="EMBL" id="WUXR01000003">
    <property type="protein sequence ID" value="MBM4565611.1"/>
    <property type="molecule type" value="Genomic_DNA"/>
</dbReference>
<dbReference type="PROSITE" id="PS50928">
    <property type="entry name" value="ABC_TM1"/>
    <property type="match status" value="1"/>
</dbReference>
<dbReference type="Proteomes" id="UP000603463">
    <property type="component" value="Unassembled WGS sequence"/>
</dbReference>
<feature type="region of interest" description="Disordered" evidence="8">
    <location>
        <begin position="1"/>
        <end position="22"/>
    </location>
</feature>
<evidence type="ECO:0000256" key="4">
    <source>
        <dbReference type="ARBA" id="ARBA00022692"/>
    </source>
</evidence>
<dbReference type="InterPro" id="IPR035906">
    <property type="entry name" value="MetI-like_sf"/>
</dbReference>
<dbReference type="PANTHER" id="PTHR30193">
    <property type="entry name" value="ABC TRANSPORTER PERMEASE PROTEIN"/>
    <property type="match status" value="1"/>
</dbReference>
<evidence type="ECO:0000256" key="6">
    <source>
        <dbReference type="ARBA" id="ARBA00023136"/>
    </source>
</evidence>
<dbReference type="PANTHER" id="PTHR30193:SF37">
    <property type="entry name" value="INNER MEMBRANE ABC TRANSPORTER PERMEASE PROTEIN YCJO"/>
    <property type="match status" value="1"/>
</dbReference>
<dbReference type="Gene3D" id="1.10.3720.10">
    <property type="entry name" value="MetI-like"/>
    <property type="match status" value="1"/>
</dbReference>
<dbReference type="Proteomes" id="UP000608063">
    <property type="component" value="Unassembled WGS sequence"/>
</dbReference>
<sequence>MFVEVPTISQPQPATSPPHQRAGAGWRASAARRAVPYLFLLPATVLLVLWTYKPLAETVGLSFYKWNMIPTSPKEPVGLDNYTAVLSLPELHQALWNTVAYIAAFIVFSLVLPLVIALLCTRVSGRARTFYQALIFVPFLVTPVASSAIWRWLFNPDNGMIPRISAAMGHDLGNVFRDPKLALIGVVVIVGWQMLGFGVLVISAGMAGISPDYGHAAALDGATPSTITRRITLPLLSPTLVFLALMTILLSAQWTYPVIDVLTQGGPSGSSTNIYYLLYEFGFRNFDAGLSAAAGTLFFLGFGLVAFVFVRLSERLSFYDN</sequence>
<dbReference type="SUPFAM" id="SSF161098">
    <property type="entry name" value="MetI-like"/>
    <property type="match status" value="1"/>
</dbReference>
<evidence type="ECO:0000256" key="3">
    <source>
        <dbReference type="ARBA" id="ARBA00022475"/>
    </source>
</evidence>
<comment type="similarity">
    <text evidence="7">Belongs to the binding-protein-dependent transport system permease family.</text>
</comment>
<feature type="transmembrane region" description="Helical" evidence="7">
    <location>
        <begin position="133"/>
        <end position="153"/>
    </location>
</feature>
<comment type="caution">
    <text evidence="10">The sequence shown here is derived from an EMBL/GenBank/DDBJ whole genome shotgun (WGS) entry which is preliminary data.</text>
</comment>
<feature type="transmembrane region" description="Helical" evidence="7">
    <location>
        <begin position="99"/>
        <end position="121"/>
    </location>
</feature>
<gene>
    <name evidence="10" type="ORF">GS441_09225</name>
    <name evidence="11" type="ORF">GS882_10260</name>
    <name evidence="12" type="ORF">GS947_25165</name>
</gene>
<evidence type="ECO:0000256" key="1">
    <source>
        <dbReference type="ARBA" id="ARBA00004651"/>
    </source>
</evidence>
<name>A0A9Q2UPJ8_RHOHA</name>
<evidence type="ECO:0000313" key="13">
    <source>
        <dbReference type="Proteomes" id="UP000808906"/>
    </source>
</evidence>
<evidence type="ECO:0000256" key="8">
    <source>
        <dbReference type="SAM" id="MobiDB-lite"/>
    </source>
</evidence>
<dbReference type="Pfam" id="PF00528">
    <property type="entry name" value="BPD_transp_1"/>
    <property type="match status" value="1"/>
</dbReference>
<dbReference type="GO" id="GO:0055085">
    <property type="term" value="P:transmembrane transport"/>
    <property type="evidence" value="ECO:0007669"/>
    <property type="project" value="InterPro"/>
</dbReference>
<keyword evidence="2 7" id="KW-0813">Transport</keyword>
<dbReference type="InterPro" id="IPR000515">
    <property type="entry name" value="MetI-like"/>
</dbReference>
<feature type="transmembrane region" description="Helical" evidence="7">
    <location>
        <begin position="288"/>
        <end position="310"/>
    </location>
</feature>
<feature type="domain" description="ABC transmembrane type-1" evidence="9">
    <location>
        <begin position="95"/>
        <end position="309"/>
    </location>
</feature>
<dbReference type="InterPro" id="IPR051393">
    <property type="entry name" value="ABC_transporter_permease"/>
</dbReference>
<organism evidence="10 13">
    <name type="scientific">Rhodococcus hoagii</name>
    <name type="common">Corynebacterium equii</name>
    <dbReference type="NCBI Taxonomy" id="43767"/>
    <lineage>
        <taxon>Bacteria</taxon>
        <taxon>Bacillati</taxon>
        <taxon>Actinomycetota</taxon>
        <taxon>Actinomycetes</taxon>
        <taxon>Mycobacteriales</taxon>
        <taxon>Nocardiaceae</taxon>
        <taxon>Prescottella</taxon>
    </lineage>
</organism>
<dbReference type="CDD" id="cd06261">
    <property type="entry name" value="TM_PBP2"/>
    <property type="match status" value="1"/>
</dbReference>
<reference evidence="10" key="1">
    <citation type="submission" date="2019-11" db="EMBL/GenBank/DDBJ databases">
        <title>Spread of Macrolides and rifampicin resistant Rhodococcus equi in clinical isolates in the USA.</title>
        <authorList>
            <person name="Alvarez-Narvaez S."/>
            <person name="Huber L."/>
            <person name="Cohen N.D."/>
            <person name="Slovis N."/>
            <person name="Greiter M."/>
            <person name="Giguere S."/>
            <person name="Hart K."/>
        </authorList>
    </citation>
    <scope>NUCLEOTIDE SEQUENCE</scope>
    <source>
        <strain evidence="10">Lh_17</strain>
    </source>
</reference>
<dbReference type="EMBL" id="WVDC01000027">
    <property type="protein sequence ID" value="NKW44755.1"/>
    <property type="molecule type" value="Genomic_DNA"/>
</dbReference>
<accession>A0A9Q2UPJ8</accession>
<dbReference type="Proteomes" id="UP000808906">
    <property type="component" value="Unassembled WGS sequence"/>
</dbReference>
<evidence type="ECO:0000313" key="12">
    <source>
        <dbReference type="EMBL" id="NKW44755.1"/>
    </source>
</evidence>
<evidence type="ECO:0000256" key="2">
    <source>
        <dbReference type="ARBA" id="ARBA00022448"/>
    </source>
</evidence>
<feature type="transmembrane region" description="Helical" evidence="7">
    <location>
        <begin position="181"/>
        <end position="202"/>
    </location>
</feature>
<keyword evidence="4 7" id="KW-0812">Transmembrane</keyword>
<reference evidence="11" key="2">
    <citation type="journal article" date="2020" name="Environ. Microbiol.">
        <title>The novel and transferable erm(51) gene confers Macrolides, Lincosamides, and Streptogramins B (MLSB) resistance to clonal Rhodococcus equi in the environment.</title>
        <authorList>
            <person name="Huber L."/>
            <person name="Giguere S."/>
            <person name="Slovis N.M."/>
            <person name="Alvarez-Narvaez S."/>
            <person name="Hart K.A."/>
            <person name="Greiter M."/>
            <person name="Morris E.R.A."/>
            <person name="Cohen N.D."/>
        </authorList>
    </citation>
    <scope>NUCLEOTIDE SEQUENCE</scope>
    <source>
        <strain evidence="11">Lh_116_1</strain>
        <strain evidence="12">Lh_16_1</strain>
    </source>
</reference>
<feature type="transmembrane region" description="Helical" evidence="7">
    <location>
        <begin position="235"/>
        <end position="256"/>
    </location>
</feature>
<dbReference type="EMBL" id="WVBC01000030">
    <property type="protein sequence ID" value="NKT78483.1"/>
    <property type="molecule type" value="Genomic_DNA"/>
</dbReference>